<dbReference type="Gene3D" id="2.40.30.10">
    <property type="entry name" value="Translation factors"/>
    <property type="match status" value="1"/>
</dbReference>
<feature type="domain" description="FAD-binding FR-type" evidence="15">
    <location>
        <begin position="323"/>
        <end position="584"/>
    </location>
</feature>
<keyword evidence="10" id="KW-0486">Methionine biosynthesis</keyword>
<evidence type="ECO:0000256" key="12">
    <source>
        <dbReference type="ARBA" id="ARBA00040659"/>
    </source>
</evidence>
<dbReference type="Gene3D" id="3.40.50.360">
    <property type="match status" value="1"/>
</dbReference>
<comment type="cofactor">
    <cofactor evidence="1">
        <name>FMN</name>
        <dbReference type="ChEBI" id="CHEBI:58210"/>
    </cofactor>
</comment>
<evidence type="ECO:0000256" key="8">
    <source>
        <dbReference type="ARBA" id="ARBA00022857"/>
    </source>
</evidence>
<dbReference type="EC" id="1.16.1.8" evidence="11"/>
<evidence type="ECO:0000259" key="14">
    <source>
        <dbReference type="PROSITE" id="PS50902"/>
    </source>
</evidence>
<dbReference type="PRINTS" id="PR00371">
    <property type="entry name" value="FPNCR"/>
</dbReference>
<keyword evidence="6" id="KW-0949">S-adenosyl-L-methionine</keyword>
<dbReference type="GO" id="GO:0010181">
    <property type="term" value="F:FMN binding"/>
    <property type="evidence" value="ECO:0007669"/>
    <property type="project" value="InterPro"/>
</dbReference>
<dbReference type="PANTHER" id="PTHR19384:SF84">
    <property type="entry name" value="METHIONINE SYNTHASE REDUCTASE"/>
    <property type="match status" value="1"/>
</dbReference>
<evidence type="ECO:0000256" key="11">
    <source>
        <dbReference type="ARBA" id="ARBA00039088"/>
    </source>
</evidence>
<dbReference type="InterPro" id="IPR017938">
    <property type="entry name" value="Riboflavin_synthase-like_b-brl"/>
</dbReference>
<evidence type="ECO:0000313" key="17">
    <source>
        <dbReference type="Proteomes" id="UP000005226"/>
    </source>
</evidence>
<dbReference type="GO" id="GO:0009086">
    <property type="term" value="P:methionine biosynthetic process"/>
    <property type="evidence" value="ECO:0007669"/>
    <property type="project" value="UniProtKB-KW"/>
</dbReference>
<evidence type="ECO:0000256" key="7">
    <source>
        <dbReference type="ARBA" id="ARBA00022827"/>
    </source>
</evidence>
<reference evidence="16" key="2">
    <citation type="submission" date="2025-08" db="UniProtKB">
        <authorList>
            <consortium name="Ensembl"/>
        </authorList>
    </citation>
    <scope>IDENTIFICATION</scope>
</reference>
<dbReference type="InterPro" id="IPR001709">
    <property type="entry name" value="Flavoprot_Pyr_Nucl_cyt_Rdtase"/>
</dbReference>
<comment type="cofactor">
    <cofactor evidence="2">
        <name>FAD</name>
        <dbReference type="ChEBI" id="CHEBI:57692"/>
    </cofactor>
</comment>
<sequence>MAFRSVRASLLQSNIYLLPHALCSMPSEMKPRFVLLYGSQKGQAQAIAEGVAEEAETHGLFAELSCLENNEKYNLETETAPVVFIVSTTGDGEPPDNALKFVRNIKKKTLSSDHYKHISYALLGLGDTNYANFCNCGKAIDRRLRELGASQFYASGYADDGVGLELVVDPWIKGLWNAIKEELSNMTSKQTECVKEEVRDSSKETPDPSTADMQLNLLSIANCQNCKSIGQSEKLANLASPSVSTTQTAGSDLRPDSSSRRIGLSSRTDGALSADAGVASLTHSLPPLSQSALNIPALPPPYLCVSLQEMETTEDIFGPLNKENLQEVPISKATQLTRGDSVKTALLLELDISTLPAMTYQPGDAFDVYWPNSATEVEDMLHRLGLQDQRNHRVLISLLKDTKKRGAQVPSYIPQNASLLYLLTWCLEIRSVPKKAFLRALVEYTVDGVQKRRLQELCSKQGTTDYNSHLREQSLSILELLNAFPSCSPPLSILIEHVPKLQPRPYSVASSCLRHPGKLNFVFNIVEFPACSGRTAGRRGLCTGGLFDLISSRLVLPGNVKSSSKPALPKIHVNLRPTCTFRPPADVSVPFMMVGPGTGVAPFIGFLQQREEQRRQNPLATFGETWLFFGCRHRDQDFLFRLWERNQVEGPLGSRKGPTYRLRLSLHGHTKESCREELESFVSSGVLSHLQLSFSRDDPEEQEGADETISPTAQRRYVQHNLKLHGRQVTDILLKQKGCIYVCGDARNMAKDVDTTLMEVIKAELGMDQLEAMKTLAALREEKRYLQDIWG</sequence>
<dbReference type="SUPFAM" id="SSF63380">
    <property type="entry name" value="Riboflavin synthase domain-like"/>
    <property type="match status" value="1"/>
</dbReference>
<dbReference type="OMA" id="LFFGHQR"/>
<dbReference type="PROSITE" id="PS51384">
    <property type="entry name" value="FAD_FR"/>
    <property type="match status" value="1"/>
</dbReference>
<dbReference type="Pfam" id="PF00175">
    <property type="entry name" value="NAD_binding_1"/>
    <property type="match status" value="1"/>
</dbReference>
<dbReference type="Proteomes" id="UP000005226">
    <property type="component" value="Chromosome 10"/>
</dbReference>
<dbReference type="InterPro" id="IPR017927">
    <property type="entry name" value="FAD-bd_FR_type"/>
</dbReference>
<feature type="compositionally biased region" description="Basic and acidic residues" evidence="13">
    <location>
        <begin position="192"/>
        <end position="206"/>
    </location>
</feature>
<gene>
    <name evidence="16" type="primary">mtrr</name>
</gene>
<evidence type="ECO:0000256" key="9">
    <source>
        <dbReference type="ARBA" id="ARBA00023002"/>
    </source>
</evidence>
<feature type="region of interest" description="Disordered" evidence="13">
    <location>
        <begin position="240"/>
        <end position="268"/>
    </location>
</feature>
<evidence type="ECO:0000256" key="10">
    <source>
        <dbReference type="ARBA" id="ARBA00023167"/>
    </source>
</evidence>
<keyword evidence="5" id="KW-0288">FMN</keyword>
<dbReference type="InterPro" id="IPR001433">
    <property type="entry name" value="OxRdtase_FAD/NAD-bd"/>
</dbReference>
<dbReference type="PROSITE" id="PS50902">
    <property type="entry name" value="FLAVODOXIN_LIKE"/>
    <property type="match status" value="1"/>
</dbReference>
<evidence type="ECO:0000256" key="6">
    <source>
        <dbReference type="ARBA" id="ARBA00022691"/>
    </source>
</evidence>
<reference evidence="16" key="3">
    <citation type="submission" date="2025-09" db="UniProtKB">
        <authorList>
            <consortium name="Ensembl"/>
        </authorList>
    </citation>
    <scope>IDENTIFICATION</scope>
</reference>
<dbReference type="InterPro" id="IPR008254">
    <property type="entry name" value="Flavodoxin/NO_synth"/>
</dbReference>
<accession>A0A674MTU1</accession>
<keyword evidence="17" id="KW-1185">Reference proteome</keyword>
<evidence type="ECO:0000256" key="1">
    <source>
        <dbReference type="ARBA" id="ARBA00001917"/>
    </source>
</evidence>
<dbReference type="CDD" id="cd06203">
    <property type="entry name" value="methionine_synthase_red"/>
    <property type="match status" value="1"/>
</dbReference>
<dbReference type="Gene3D" id="3.40.50.80">
    <property type="entry name" value="Nucleotide-binding domain of ferredoxin-NADP reductase (FNR) module"/>
    <property type="match status" value="1"/>
</dbReference>
<dbReference type="InterPro" id="IPR001094">
    <property type="entry name" value="Flavdoxin-like"/>
</dbReference>
<dbReference type="GeneTree" id="ENSGT00940000155822"/>
<protein>
    <recommendedName>
        <fullName evidence="12">Methionine synthase reductase</fullName>
        <ecNumber evidence="11">1.16.1.8</ecNumber>
    </recommendedName>
</protein>
<reference evidence="16 17" key="1">
    <citation type="journal article" date="2011" name="Genome Biol. Evol.">
        <title>Integration of the genetic map and genome assembly of fugu facilitates insights into distinct features of genome evolution in teleosts and mammals.</title>
        <authorList>
            <person name="Kai W."/>
            <person name="Kikuchi K."/>
            <person name="Tohari S."/>
            <person name="Chew A.K."/>
            <person name="Tay A."/>
            <person name="Fujiwara A."/>
            <person name="Hosoya S."/>
            <person name="Suetake H."/>
            <person name="Naruse K."/>
            <person name="Brenner S."/>
            <person name="Suzuki Y."/>
            <person name="Venkatesh B."/>
        </authorList>
    </citation>
    <scope>NUCLEOTIDE SEQUENCE [LARGE SCALE GENOMIC DNA]</scope>
</reference>
<dbReference type="GO" id="GO:0030586">
    <property type="term" value="F:[methionine synthase] reductase (NADPH) activity"/>
    <property type="evidence" value="ECO:0007669"/>
    <property type="project" value="UniProtKB-EC"/>
</dbReference>
<dbReference type="Pfam" id="PF00667">
    <property type="entry name" value="FAD_binding_1"/>
    <property type="match status" value="1"/>
</dbReference>
<dbReference type="Gene3D" id="1.20.990.10">
    <property type="entry name" value="NADPH-cytochrome p450 Reductase, Chain A, domain 3"/>
    <property type="match status" value="1"/>
</dbReference>
<evidence type="ECO:0000256" key="2">
    <source>
        <dbReference type="ARBA" id="ARBA00001974"/>
    </source>
</evidence>
<dbReference type="Ensembl" id="ENSTRUT00000075744.1">
    <property type="protein sequence ID" value="ENSTRUP00000064361.1"/>
    <property type="gene ID" value="ENSTRUG00000009518.3"/>
</dbReference>
<dbReference type="PRINTS" id="PR00369">
    <property type="entry name" value="FLAVODOXIN"/>
</dbReference>
<evidence type="ECO:0000259" key="15">
    <source>
        <dbReference type="PROSITE" id="PS51384"/>
    </source>
</evidence>
<evidence type="ECO:0000256" key="3">
    <source>
        <dbReference type="ARBA" id="ARBA00022605"/>
    </source>
</evidence>
<dbReference type="SUPFAM" id="SSF52343">
    <property type="entry name" value="Ferredoxin reductase-like, C-terminal NADP-linked domain"/>
    <property type="match status" value="1"/>
</dbReference>
<keyword evidence="3" id="KW-0028">Amino-acid biosynthesis</keyword>
<keyword evidence="9" id="KW-0560">Oxidoreductase</keyword>
<evidence type="ECO:0000256" key="13">
    <source>
        <dbReference type="SAM" id="MobiDB-lite"/>
    </source>
</evidence>
<dbReference type="FunFam" id="3.40.50.360:FF:000059">
    <property type="entry name" value="5-methyltetrahydrofolate-homocysteine methyltransferase reductase"/>
    <property type="match status" value="1"/>
</dbReference>
<evidence type="ECO:0000256" key="5">
    <source>
        <dbReference type="ARBA" id="ARBA00022643"/>
    </source>
</evidence>
<feature type="domain" description="Flavodoxin-like" evidence="14">
    <location>
        <begin position="33"/>
        <end position="176"/>
    </location>
</feature>
<evidence type="ECO:0000313" key="16">
    <source>
        <dbReference type="Ensembl" id="ENSTRUP00000064361.1"/>
    </source>
</evidence>
<dbReference type="InterPro" id="IPR039261">
    <property type="entry name" value="FNR_nucleotide-bd"/>
</dbReference>
<name>A0A674MTU1_TAKRU</name>
<feature type="region of interest" description="Disordered" evidence="13">
    <location>
        <begin position="191"/>
        <end position="210"/>
    </location>
</feature>
<proteinExistence type="predicted"/>
<dbReference type="GO" id="GO:0005829">
    <property type="term" value="C:cytosol"/>
    <property type="evidence" value="ECO:0007669"/>
    <property type="project" value="TreeGrafter"/>
</dbReference>
<keyword evidence="7" id="KW-0274">FAD</keyword>
<keyword evidence="4" id="KW-0285">Flavoprotein</keyword>
<evidence type="ECO:0000256" key="4">
    <source>
        <dbReference type="ARBA" id="ARBA00022630"/>
    </source>
</evidence>
<dbReference type="InterPro" id="IPR029039">
    <property type="entry name" value="Flavoprotein-like_sf"/>
</dbReference>
<dbReference type="Pfam" id="PF00258">
    <property type="entry name" value="Flavodoxin_1"/>
    <property type="match status" value="1"/>
</dbReference>
<dbReference type="AlphaFoldDB" id="A0A674MTU1"/>
<dbReference type="SUPFAM" id="SSF52218">
    <property type="entry name" value="Flavoproteins"/>
    <property type="match status" value="1"/>
</dbReference>
<organism evidence="16 17">
    <name type="scientific">Takifugu rubripes</name>
    <name type="common">Japanese pufferfish</name>
    <name type="synonym">Fugu rubripes</name>
    <dbReference type="NCBI Taxonomy" id="31033"/>
    <lineage>
        <taxon>Eukaryota</taxon>
        <taxon>Metazoa</taxon>
        <taxon>Chordata</taxon>
        <taxon>Craniata</taxon>
        <taxon>Vertebrata</taxon>
        <taxon>Euteleostomi</taxon>
        <taxon>Actinopterygii</taxon>
        <taxon>Neopterygii</taxon>
        <taxon>Teleostei</taxon>
        <taxon>Neoteleostei</taxon>
        <taxon>Acanthomorphata</taxon>
        <taxon>Eupercaria</taxon>
        <taxon>Tetraodontiformes</taxon>
        <taxon>Tetradontoidea</taxon>
        <taxon>Tetraodontidae</taxon>
        <taxon>Takifugu</taxon>
    </lineage>
</organism>
<dbReference type="InterPro" id="IPR023173">
    <property type="entry name" value="NADPH_Cyt_P450_Rdtase_alpha"/>
</dbReference>
<dbReference type="GO" id="GO:0050667">
    <property type="term" value="P:homocysteine metabolic process"/>
    <property type="evidence" value="ECO:0007669"/>
    <property type="project" value="TreeGrafter"/>
</dbReference>
<dbReference type="InterPro" id="IPR003097">
    <property type="entry name" value="CysJ-like_FAD-binding"/>
</dbReference>
<keyword evidence="8" id="KW-0521">NADP</keyword>
<dbReference type="GO" id="GO:0050660">
    <property type="term" value="F:flavin adenine dinucleotide binding"/>
    <property type="evidence" value="ECO:0007669"/>
    <property type="project" value="TreeGrafter"/>
</dbReference>
<dbReference type="InParanoid" id="A0A674MTU1"/>
<feature type="compositionally biased region" description="Polar residues" evidence="13">
    <location>
        <begin position="240"/>
        <end position="250"/>
    </location>
</feature>
<dbReference type="FunFam" id="1.20.990.10:FF:000007">
    <property type="entry name" value="Methionine synthase reductase"/>
    <property type="match status" value="1"/>
</dbReference>
<dbReference type="PANTHER" id="PTHR19384">
    <property type="entry name" value="NITRIC OXIDE SYNTHASE-RELATED"/>
    <property type="match status" value="1"/>
</dbReference>